<evidence type="ECO:0000259" key="2">
    <source>
        <dbReference type="Pfam" id="PF23639"/>
    </source>
</evidence>
<evidence type="ECO:0000259" key="1">
    <source>
        <dbReference type="Pfam" id="PF13362"/>
    </source>
</evidence>
<dbReference type="Pfam" id="PF23639">
    <property type="entry name" value="DUF7146"/>
    <property type="match status" value="1"/>
</dbReference>
<reference evidence="4" key="1">
    <citation type="journal article" date="2019" name="Int. J. Syst. Evol. Microbiol.">
        <title>The Global Catalogue of Microorganisms (GCM) 10K type strain sequencing project: providing services to taxonomists for standard genome sequencing and annotation.</title>
        <authorList>
            <consortium name="The Broad Institute Genomics Platform"/>
            <consortium name="The Broad Institute Genome Sequencing Center for Infectious Disease"/>
            <person name="Wu L."/>
            <person name="Ma J."/>
        </authorList>
    </citation>
    <scope>NUCLEOTIDE SEQUENCE [LARGE SCALE GENOMIC DNA]</scope>
    <source>
        <strain evidence="4">CGMCC 1.15643</strain>
    </source>
</reference>
<gene>
    <name evidence="3" type="ORF">ACFPK2_00590</name>
</gene>
<protein>
    <submittedName>
        <fullName evidence="3">Toprim domain-containing protein</fullName>
    </submittedName>
</protein>
<evidence type="ECO:0000313" key="3">
    <source>
        <dbReference type="EMBL" id="MFC5291484.1"/>
    </source>
</evidence>
<comment type="caution">
    <text evidence="3">The sequence shown here is derived from an EMBL/GenBank/DDBJ whole genome shotgun (WGS) entry which is preliminary data.</text>
</comment>
<dbReference type="InterPro" id="IPR055570">
    <property type="entry name" value="DUF7146"/>
</dbReference>
<organism evidence="3 4">
    <name type="scientific">Bosea minatitlanensis</name>
    <dbReference type="NCBI Taxonomy" id="128782"/>
    <lineage>
        <taxon>Bacteria</taxon>
        <taxon>Pseudomonadati</taxon>
        <taxon>Pseudomonadota</taxon>
        <taxon>Alphaproteobacteria</taxon>
        <taxon>Hyphomicrobiales</taxon>
        <taxon>Boseaceae</taxon>
        <taxon>Bosea</taxon>
    </lineage>
</organism>
<dbReference type="Pfam" id="PF13362">
    <property type="entry name" value="Toprim_3"/>
    <property type="match status" value="1"/>
</dbReference>
<feature type="domain" description="Toprim" evidence="1">
    <location>
        <begin position="259"/>
        <end position="348"/>
    </location>
</feature>
<accession>A0ABW0EZ04</accession>
<keyword evidence="4" id="KW-1185">Reference proteome</keyword>
<proteinExistence type="predicted"/>
<name>A0ABW0EZ04_9HYPH</name>
<dbReference type="RefSeq" id="WP_260349701.1">
    <property type="nucleotide sequence ID" value="NZ_JAOAOS010000026.1"/>
</dbReference>
<sequence length="360" mass="39726">MSHPVSIDLIKQKLHERIDTLVPQLFPNARIKGHEWVVGDVFGAPGESLSICRTGKKIGWWKDFNNSGAKGDILTLIAVGMCDGDVRAAIPAALKWLGLGSMTAEELRRQERKARQAREAAEARLASDVEKMRRKAKGYYLAGELWPGTMVERYLLGRAMDLMQLPHVPSAPRFHPRVWNREAGGVELPAMLLPINHAETGQQISVHRTWLQGHPDGRVTKADLVNPKMTLGEFTGGHIPLNRGASGKPLKYAPEGEWVGVAEGVENGWSAAIIRPDWRVVAGVSLDNLANIVLPPQIGGLFMLADNDTKPEPKAGFERAVARLKARGFRLEIVRPPEGIKDFNDWLVALKRQAEQGRVA</sequence>
<dbReference type="InterPro" id="IPR006171">
    <property type="entry name" value="TOPRIM_dom"/>
</dbReference>
<dbReference type="Proteomes" id="UP001595976">
    <property type="component" value="Unassembled WGS sequence"/>
</dbReference>
<evidence type="ECO:0000313" key="4">
    <source>
        <dbReference type="Proteomes" id="UP001595976"/>
    </source>
</evidence>
<feature type="domain" description="DUF7146" evidence="2">
    <location>
        <begin position="131"/>
        <end position="240"/>
    </location>
</feature>
<dbReference type="EMBL" id="JBHSLI010000001">
    <property type="protein sequence ID" value="MFC5291484.1"/>
    <property type="molecule type" value="Genomic_DNA"/>
</dbReference>